<dbReference type="GO" id="GO:0008168">
    <property type="term" value="F:methyltransferase activity"/>
    <property type="evidence" value="ECO:0007669"/>
    <property type="project" value="UniProtKB-KW"/>
</dbReference>
<evidence type="ECO:0000256" key="2">
    <source>
        <dbReference type="ARBA" id="ARBA00022679"/>
    </source>
</evidence>
<organism evidence="5 6">
    <name type="scientific">Dyella tabacisoli</name>
    <dbReference type="NCBI Taxonomy" id="2282381"/>
    <lineage>
        <taxon>Bacteria</taxon>
        <taxon>Pseudomonadati</taxon>
        <taxon>Pseudomonadota</taxon>
        <taxon>Gammaproteobacteria</taxon>
        <taxon>Lysobacterales</taxon>
        <taxon>Rhodanobacteraceae</taxon>
        <taxon>Dyella</taxon>
    </lineage>
</organism>
<dbReference type="InterPro" id="IPR029063">
    <property type="entry name" value="SAM-dependent_MTases_sf"/>
</dbReference>
<dbReference type="InterPro" id="IPR041698">
    <property type="entry name" value="Methyltransf_25"/>
</dbReference>
<dbReference type="GO" id="GO:0032259">
    <property type="term" value="P:methylation"/>
    <property type="evidence" value="ECO:0007669"/>
    <property type="project" value="UniProtKB-KW"/>
</dbReference>
<gene>
    <name evidence="5" type="ORF">DVJ77_19315</name>
</gene>
<keyword evidence="6" id="KW-1185">Reference proteome</keyword>
<feature type="domain" description="Methyltransferase" evidence="4">
    <location>
        <begin position="53"/>
        <end position="145"/>
    </location>
</feature>
<evidence type="ECO:0000313" key="5">
    <source>
        <dbReference type="EMBL" id="RDD80023.1"/>
    </source>
</evidence>
<dbReference type="PANTHER" id="PTHR43464">
    <property type="entry name" value="METHYLTRANSFERASE"/>
    <property type="match status" value="1"/>
</dbReference>
<reference evidence="5 6" key="1">
    <citation type="submission" date="2018-07" db="EMBL/GenBank/DDBJ databases">
        <title>Dyella tabacisoli L4-6T, whole genome shotgun sequence.</title>
        <authorList>
            <person name="Zhou X.-K."/>
            <person name="Li W.-J."/>
            <person name="Duan Y.-Q."/>
        </authorList>
    </citation>
    <scope>NUCLEOTIDE SEQUENCE [LARGE SCALE GENOMIC DNA]</scope>
    <source>
        <strain evidence="5 6">L4-6</strain>
    </source>
</reference>
<evidence type="ECO:0000256" key="3">
    <source>
        <dbReference type="ARBA" id="ARBA00022691"/>
    </source>
</evidence>
<keyword evidence="2 5" id="KW-0808">Transferase</keyword>
<comment type="caution">
    <text evidence="5">The sequence shown here is derived from an EMBL/GenBank/DDBJ whole genome shotgun (WGS) entry which is preliminary data.</text>
</comment>
<dbReference type="Gene3D" id="3.40.50.150">
    <property type="entry name" value="Vaccinia Virus protein VP39"/>
    <property type="match status" value="1"/>
</dbReference>
<proteinExistence type="predicted"/>
<dbReference type="EMBL" id="QQAH01000022">
    <property type="protein sequence ID" value="RDD80023.1"/>
    <property type="molecule type" value="Genomic_DNA"/>
</dbReference>
<dbReference type="SUPFAM" id="SSF53335">
    <property type="entry name" value="S-adenosyl-L-methionine-dependent methyltransferases"/>
    <property type="match status" value="1"/>
</dbReference>
<dbReference type="CDD" id="cd02440">
    <property type="entry name" value="AdoMet_MTases"/>
    <property type="match status" value="1"/>
</dbReference>
<dbReference type="Pfam" id="PF13649">
    <property type="entry name" value="Methyltransf_25"/>
    <property type="match status" value="1"/>
</dbReference>
<name>A0A369UI53_9GAMM</name>
<protein>
    <submittedName>
        <fullName evidence="5">Class I SAM-dependent methyltransferase</fullName>
    </submittedName>
</protein>
<dbReference type="Proteomes" id="UP000253782">
    <property type="component" value="Unassembled WGS sequence"/>
</dbReference>
<dbReference type="AlphaFoldDB" id="A0A369UI53"/>
<accession>A0A369UI53</accession>
<keyword evidence="1 5" id="KW-0489">Methyltransferase</keyword>
<evidence type="ECO:0000313" key="6">
    <source>
        <dbReference type="Proteomes" id="UP000253782"/>
    </source>
</evidence>
<evidence type="ECO:0000259" key="4">
    <source>
        <dbReference type="Pfam" id="PF13649"/>
    </source>
</evidence>
<dbReference type="RefSeq" id="WP_114847171.1">
    <property type="nucleotide sequence ID" value="NZ_JBHSPE010000025.1"/>
</dbReference>
<dbReference type="PANTHER" id="PTHR43464:SF19">
    <property type="entry name" value="UBIQUINONE BIOSYNTHESIS O-METHYLTRANSFERASE, MITOCHONDRIAL"/>
    <property type="match status" value="1"/>
</dbReference>
<keyword evidence="3" id="KW-0949">S-adenosyl-L-methionine</keyword>
<evidence type="ECO:0000256" key="1">
    <source>
        <dbReference type="ARBA" id="ARBA00022603"/>
    </source>
</evidence>
<dbReference type="OrthoDB" id="9777638at2"/>
<sequence>MNITQQVDGEQAMLWNGSAGRAWVESQAVLDQMFKPFEDLLAEAVNVRSVLRVLDVGCGTGSTMLTVARLLGAKGRCIGIDISAPMLAAAQAQAEREGAPASFICADAQIHAFEPASFDTIISRFGVMFFDDSVRAFANLRCAAKSGAELRFIAWRSAEENPFMTTAERAAAPLLPNMPTRAPNAPGQFAFADQHRVHRILEESGWADIDIQPIDVACTFPEQELIRYLSQLGPLGRVLHQADEPTRTEVIETVRAAFDPYVDGAEVRFNAACWMVVARAP</sequence>